<dbReference type="AlphaFoldDB" id="A0A4R8LW52"/>
<protein>
    <submittedName>
        <fullName evidence="1">Uncharacterized protein</fullName>
    </submittedName>
</protein>
<keyword evidence="2" id="KW-1185">Reference proteome</keyword>
<comment type="caution">
    <text evidence="1">The sequence shown here is derived from an EMBL/GenBank/DDBJ whole genome shotgun (WGS) entry which is preliminary data.</text>
</comment>
<evidence type="ECO:0000313" key="2">
    <source>
        <dbReference type="Proteomes" id="UP000295509"/>
    </source>
</evidence>
<gene>
    <name evidence="1" type="ORF">BX592_106132</name>
</gene>
<dbReference type="EMBL" id="SORE01000006">
    <property type="protein sequence ID" value="TDY51838.1"/>
    <property type="molecule type" value="Genomic_DNA"/>
</dbReference>
<organism evidence="1 2">
    <name type="scientific">Paraburkholderia rhizosphaerae</name>
    <dbReference type="NCBI Taxonomy" id="480658"/>
    <lineage>
        <taxon>Bacteria</taxon>
        <taxon>Pseudomonadati</taxon>
        <taxon>Pseudomonadota</taxon>
        <taxon>Betaproteobacteria</taxon>
        <taxon>Burkholderiales</taxon>
        <taxon>Burkholderiaceae</taxon>
        <taxon>Paraburkholderia</taxon>
    </lineage>
</organism>
<accession>A0A4R8LW52</accession>
<name>A0A4R8LW52_9BURK</name>
<dbReference type="RefSeq" id="WP_134191610.1">
    <property type="nucleotide sequence ID" value="NZ_JBHLUW010000056.1"/>
</dbReference>
<sequence>MKIEKILSERDRSSIAKALRELLEELTDGGLIDLETNKVGLAFFPKCHALVLATGYTDFNLRSNRMIAHWGPGVQLQGGGNEELESLHLREPIGEDADAYETRYQQKMDDPGWVKAVGGNIRSRMLKESELERFADECIFAWESYQAAELG</sequence>
<reference evidence="1 2" key="1">
    <citation type="submission" date="2019-03" db="EMBL/GenBank/DDBJ databases">
        <title>Genomic Encyclopedia of Type Strains, Phase III (KMG-III): the genomes of soil and plant-associated and newly described type strains.</title>
        <authorList>
            <person name="Whitman W."/>
        </authorList>
    </citation>
    <scope>NUCLEOTIDE SEQUENCE [LARGE SCALE GENOMIC DNA]</scope>
    <source>
        <strain evidence="1 2">LMG 29544</strain>
    </source>
</reference>
<proteinExistence type="predicted"/>
<evidence type="ECO:0000313" key="1">
    <source>
        <dbReference type="EMBL" id="TDY51838.1"/>
    </source>
</evidence>
<dbReference type="Proteomes" id="UP000295509">
    <property type="component" value="Unassembled WGS sequence"/>
</dbReference>